<dbReference type="CDD" id="cd00586">
    <property type="entry name" value="4HBT"/>
    <property type="match status" value="1"/>
</dbReference>
<comment type="similarity">
    <text evidence="1">Belongs to the 4-hydroxybenzoyl-CoA thioesterase family.</text>
</comment>
<comment type="caution">
    <text evidence="3">The sequence shown here is derived from an EMBL/GenBank/DDBJ whole genome shotgun (WGS) entry which is preliminary data.</text>
</comment>
<reference evidence="3 4" key="1">
    <citation type="submission" date="2020-08" db="EMBL/GenBank/DDBJ databases">
        <title>Genomic Encyclopedia of Type Strains, Phase IV (KMG-IV): sequencing the most valuable type-strain genomes for metagenomic binning, comparative biology and taxonomic classification.</title>
        <authorList>
            <person name="Goeker M."/>
        </authorList>
    </citation>
    <scope>NUCLEOTIDE SEQUENCE [LARGE SCALE GENOMIC DNA]</scope>
    <source>
        <strain evidence="3 4">DSM 29781</strain>
    </source>
</reference>
<evidence type="ECO:0000313" key="3">
    <source>
        <dbReference type="EMBL" id="MBB5272092.1"/>
    </source>
</evidence>
<gene>
    <name evidence="3" type="ORF">HNQ70_002106</name>
</gene>
<protein>
    <submittedName>
        <fullName evidence="3">Acyl-CoA thioester hydrolase</fullName>
        <ecNumber evidence="3">3.1.2.-</ecNumber>
    </submittedName>
</protein>
<dbReference type="Gene3D" id="3.10.129.10">
    <property type="entry name" value="Hotdog Thioesterase"/>
    <property type="match status" value="1"/>
</dbReference>
<dbReference type="Pfam" id="PF13279">
    <property type="entry name" value="4HBT_2"/>
    <property type="match status" value="1"/>
</dbReference>
<dbReference type="EMBL" id="JACHGB010000004">
    <property type="protein sequence ID" value="MBB5272092.1"/>
    <property type="molecule type" value="Genomic_DNA"/>
</dbReference>
<name>A0A7W8HHR7_9BURK</name>
<dbReference type="InterPro" id="IPR008272">
    <property type="entry name" value="HB-CoA_thioesterase_AS"/>
</dbReference>
<keyword evidence="4" id="KW-1185">Reference proteome</keyword>
<dbReference type="AlphaFoldDB" id="A0A7W8HHR7"/>
<dbReference type="SUPFAM" id="SSF54637">
    <property type="entry name" value="Thioesterase/thiol ester dehydrase-isomerase"/>
    <property type="match status" value="1"/>
</dbReference>
<dbReference type="InterPro" id="IPR029069">
    <property type="entry name" value="HotDog_dom_sf"/>
</dbReference>
<sequence>MSDRPIRLPDPRLLPAPAFELRVRVYYEDTDAGGIVYHANYLRFFERARTDWLRSLGAVHTELDARHGLVFVVRDLAIDYLAPARLDDELLVDVHVLETRRASMRLAQYARLPGRDEPLVACALRIAAIDRGTGRPAGFPRWLTDRFRTPL</sequence>
<accession>A0A7W8HHR7</accession>
<organism evidence="3 4">
    <name type="scientific">Quisquiliibacterium transsilvanicum</name>
    <dbReference type="NCBI Taxonomy" id="1549638"/>
    <lineage>
        <taxon>Bacteria</taxon>
        <taxon>Pseudomonadati</taxon>
        <taxon>Pseudomonadota</taxon>
        <taxon>Betaproteobacteria</taxon>
        <taxon>Burkholderiales</taxon>
        <taxon>Burkholderiaceae</taxon>
        <taxon>Quisquiliibacterium</taxon>
    </lineage>
</organism>
<dbReference type="PIRSF" id="PIRSF003230">
    <property type="entry name" value="YbgC"/>
    <property type="match status" value="1"/>
</dbReference>
<dbReference type="GO" id="GO:0047617">
    <property type="term" value="F:fatty acyl-CoA hydrolase activity"/>
    <property type="evidence" value="ECO:0007669"/>
    <property type="project" value="TreeGrafter"/>
</dbReference>
<evidence type="ECO:0000256" key="1">
    <source>
        <dbReference type="ARBA" id="ARBA00005953"/>
    </source>
</evidence>
<dbReference type="EC" id="3.1.2.-" evidence="3"/>
<dbReference type="RefSeq" id="WP_343060731.1">
    <property type="nucleotide sequence ID" value="NZ_BAABEW010000002.1"/>
</dbReference>
<dbReference type="InterPro" id="IPR014166">
    <property type="entry name" value="Tol-Pal_acyl-CoA_thioesterase"/>
</dbReference>
<evidence type="ECO:0000313" key="4">
    <source>
        <dbReference type="Proteomes" id="UP000532440"/>
    </source>
</evidence>
<dbReference type="PANTHER" id="PTHR31793">
    <property type="entry name" value="4-HYDROXYBENZOYL-COA THIOESTERASE FAMILY MEMBER"/>
    <property type="match status" value="1"/>
</dbReference>
<keyword evidence="2 3" id="KW-0378">Hydrolase</keyword>
<proteinExistence type="inferred from homology"/>
<dbReference type="PROSITE" id="PS01328">
    <property type="entry name" value="4HBCOA_THIOESTERASE"/>
    <property type="match status" value="1"/>
</dbReference>
<dbReference type="InterPro" id="IPR050563">
    <property type="entry name" value="4-hydroxybenzoyl-CoA_TE"/>
</dbReference>
<dbReference type="InterPro" id="IPR006684">
    <property type="entry name" value="YbgC/YbaW"/>
</dbReference>
<dbReference type="FunFam" id="3.10.129.10:FF:000004">
    <property type="entry name" value="Tol-pal system-associated acyl-CoA thioesterase"/>
    <property type="match status" value="1"/>
</dbReference>
<dbReference type="NCBIfam" id="TIGR02799">
    <property type="entry name" value="thio_ybgC"/>
    <property type="match status" value="1"/>
</dbReference>
<evidence type="ECO:0000256" key="2">
    <source>
        <dbReference type="ARBA" id="ARBA00022801"/>
    </source>
</evidence>
<dbReference type="Proteomes" id="UP000532440">
    <property type="component" value="Unassembled WGS sequence"/>
</dbReference>
<dbReference type="NCBIfam" id="TIGR00051">
    <property type="entry name" value="YbgC/FadM family acyl-CoA thioesterase"/>
    <property type="match status" value="1"/>
</dbReference>
<dbReference type="PANTHER" id="PTHR31793:SF37">
    <property type="entry name" value="ACYL-COA THIOESTER HYDROLASE YBGC"/>
    <property type="match status" value="1"/>
</dbReference>